<dbReference type="PANTHER" id="PTHR43227:SF11">
    <property type="entry name" value="BLL4140 PROTEIN"/>
    <property type="match status" value="1"/>
</dbReference>
<dbReference type="EMBL" id="LYPC01000022">
    <property type="protein sequence ID" value="OCT13883.1"/>
    <property type="molecule type" value="Genomic_DNA"/>
</dbReference>
<keyword evidence="2 7" id="KW-0813">Transport</keyword>
<keyword evidence="10" id="KW-1185">Reference proteome</keyword>
<dbReference type="SUPFAM" id="SSF161098">
    <property type="entry name" value="MetI-like"/>
    <property type="match status" value="1"/>
</dbReference>
<feature type="domain" description="ABC transmembrane type-1" evidence="8">
    <location>
        <begin position="81"/>
        <end position="296"/>
    </location>
</feature>
<evidence type="ECO:0000259" key="8">
    <source>
        <dbReference type="PROSITE" id="PS50928"/>
    </source>
</evidence>
<keyword evidence="5 7" id="KW-1133">Transmembrane helix</keyword>
<dbReference type="PROSITE" id="PS50928">
    <property type="entry name" value="ABC_TM1"/>
    <property type="match status" value="1"/>
</dbReference>
<dbReference type="STRING" id="512399.A8709_17525"/>
<dbReference type="InterPro" id="IPR050809">
    <property type="entry name" value="UgpAE/MalFG_permease"/>
</dbReference>
<reference evidence="10" key="1">
    <citation type="submission" date="2016-05" db="EMBL/GenBank/DDBJ databases">
        <title>Paenibacillus oryzae. sp. nov., isolated from the rice root.</title>
        <authorList>
            <person name="Zhang J."/>
            <person name="Zhang X."/>
        </authorList>
    </citation>
    <scope>NUCLEOTIDE SEQUENCE [LARGE SCALE GENOMIC DNA]</scope>
    <source>
        <strain evidence="10">KCTC13222</strain>
    </source>
</reference>
<dbReference type="GO" id="GO:0055085">
    <property type="term" value="P:transmembrane transport"/>
    <property type="evidence" value="ECO:0007669"/>
    <property type="project" value="InterPro"/>
</dbReference>
<evidence type="ECO:0000256" key="6">
    <source>
        <dbReference type="ARBA" id="ARBA00023136"/>
    </source>
</evidence>
<comment type="similarity">
    <text evidence="7">Belongs to the binding-protein-dependent transport system permease family.</text>
</comment>
<dbReference type="Proteomes" id="UP000093309">
    <property type="component" value="Unassembled WGS sequence"/>
</dbReference>
<evidence type="ECO:0000256" key="1">
    <source>
        <dbReference type="ARBA" id="ARBA00004651"/>
    </source>
</evidence>
<evidence type="ECO:0000256" key="2">
    <source>
        <dbReference type="ARBA" id="ARBA00022448"/>
    </source>
</evidence>
<evidence type="ECO:0000256" key="7">
    <source>
        <dbReference type="RuleBase" id="RU363032"/>
    </source>
</evidence>
<evidence type="ECO:0000313" key="9">
    <source>
        <dbReference type="EMBL" id="OCT13883.1"/>
    </source>
</evidence>
<proteinExistence type="inferred from homology"/>
<evidence type="ECO:0000256" key="5">
    <source>
        <dbReference type="ARBA" id="ARBA00022989"/>
    </source>
</evidence>
<dbReference type="Gene3D" id="1.10.3720.10">
    <property type="entry name" value="MetI-like"/>
    <property type="match status" value="1"/>
</dbReference>
<keyword evidence="3" id="KW-1003">Cell membrane</keyword>
<dbReference type="GO" id="GO:0005886">
    <property type="term" value="C:plasma membrane"/>
    <property type="evidence" value="ECO:0007669"/>
    <property type="project" value="UniProtKB-SubCell"/>
</dbReference>
<dbReference type="Pfam" id="PF00528">
    <property type="entry name" value="BPD_transp_1"/>
    <property type="match status" value="1"/>
</dbReference>
<comment type="caution">
    <text evidence="9">The sequence shown here is derived from an EMBL/GenBank/DDBJ whole genome shotgun (WGS) entry which is preliminary data.</text>
</comment>
<feature type="transmembrane region" description="Helical" evidence="7">
    <location>
        <begin position="275"/>
        <end position="296"/>
    </location>
</feature>
<keyword evidence="6 7" id="KW-0472">Membrane</keyword>
<evidence type="ECO:0000256" key="3">
    <source>
        <dbReference type="ARBA" id="ARBA00022475"/>
    </source>
</evidence>
<dbReference type="InterPro" id="IPR000515">
    <property type="entry name" value="MetI-like"/>
</dbReference>
<name>A0A1C1A0H7_9BACL</name>
<feature type="transmembrane region" description="Helical" evidence="7">
    <location>
        <begin position="182"/>
        <end position="201"/>
    </location>
</feature>
<feature type="transmembrane region" description="Helical" evidence="7">
    <location>
        <begin position="85"/>
        <end position="106"/>
    </location>
</feature>
<comment type="subcellular location">
    <subcellularLocation>
        <location evidence="1 7">Cell membrane</location>
        <topology evidence="1 7">Multi-pass membrane protein</topology>
    </subcellularLocation>
</comment>
<feature type="transmembrane region" description="Helical" evidence="7">
    <location>
        <begin position="127"/>
        <end position="148"/>
    </location>
</feature>
<feature type="transmembrane region" description="Helical" evidence="7">
    <location>
        <begin position="21"/>
        <end position="39"/>
    </location>
</feature>
<protein>
    <submittedName>
        <fullName evidence="9">Protein lplB</fullName>
    </submittedName>
</protein>
<dbReference type="CDD" id="cd06261">
    <property type="entry name" value="TM_PBP2"/>
    <property type="match status" value="1"/>
</dbReference>
<gene>
    <name evidence="9" type="ORF">A8709_17525</name>
</gene>
<keyword evidence="4 7" id="KW-0812">Transmembrane</keyword>
<accession>A0A1C1A0H7</accession>
<sequence>MKAHTIRKPISFLQFVLRHKALYLMLLPGVVYFIIFKYVPLFGSVIAFQDYNIFSGIFHSKWVGFKWFDQFFTYPQFTRLLRNTIIISVYQLVFSFPAPIILALLLNELRQMVVKRVVQTIVYMPHFLSWVIIGGLGYMLLSPQIGLINQIVRMFDYEPIAFLQKPEYFRTIIISAGVWKEMGWNAILFLAALAGISPSLYESARIDGANRWHQLRYITMPGLLPTVMLLLLLRVGHILDVGFEEIYIFLNPISFETGDVIDTYAFREGVIHSQYSFTTAIGLFKSVIGFLFLLVANRVSRVTTGESLY</sequence>
<dbReference type="InterPro" id="IPR035906">
    <property type="entry name" value="MetI-like_sf"/>
</dbReference>
<dbReference type="PANTHER" id="PTHR43227">
    <property type="entry name" value="BLL4140 PROTEIN"/>
    <property type="match status" value="1"/>
</dbReference>
<evidence type="ECO:0000256" key="4">
    <source>
        <dbReference type="ARBA" id="ARBA00022692"/>
    </source>
</evidence>
<feature type="transmembrane region" description="Helical" evidence="7">
    <location>
        <begin position="222"/>
        <end position="239"/>
    </location>
</feature>
<dbReference type="AlphaFoldDB" id="A0A1C1A0H7"/>
<organism evidence="9 10">
    <name type="scientific">Paenibacillus pectinilyticus</name>
    <dbReference type="NCBI Taxonomy" id="512399"/>
    <lineage>
        <taxon>Bacteria</taxon>
        <taxon>Bacillati</taxon>
        <taxon>Bacillota</taxon>
        <taxon>Bacilli</taxon>
        <taxon>Bacillales</taxon>
        <taxon>Paenibacillaceae</taxon>
        <taxon>Paenibacillus</taxon>
    </lineage>
</organism>
<evidence type="ECO:0000313" key="10">
    <source>
        <dbReference type="Proteomes" id="UP000093309"/>
    </source>
</evidence>